<name>A0ACA9KAA9_9GLOM</name>
<proteinExistence type="predicted"/>
<reference evidence="1" key="1">
    <citation type="submission" date="2021-06" db="EMBL/GenBank/DDBJ databases">
        <authorList>
            <person name="Kallberg Y."/>
            <person name="Tangrot J."/>
            <person name="Rosling A."/>
        </authorList>
    </citation>
    <scope>NUCLEOTIDE SEQUENCE</scope>
    <source>
        <strain evidence="1">AU212A</strain>
    </source>
</reference>
<organism evidence="1 2">
    <name type="scientific">Scutellospora calospora</name>
    <dbReference type="NCBI Taxonomy" id="85575"/>
    <lineage>
        <taxon>Eukaryota</taxon>
        <taxon>Fungi</taxon>
        <taxon>Fungi incertae sedis</taxon>
        <taxon>Mucoromycota</taxon>
        <taxon>Glomeromycotina</taxon>
        <taxon>Glomeromycetes</taxon>
        <taxon>Diversisporales</taxon>
        <taxon>Gigasporaceae</taxon>
        <taxon>Scutellospora</taxon>
    </lineage>
</organism>
<feature type="non-terminal residue" evidence="1">
    <location>
        <position position="104"/>
    </location>
</feature>
<sequence length="104" mass="11822">MQETRPKPTISIKLAHHTNAKEDLESFETNSILVSSSNDLQNINDNITDDIDEHTVTYFTKELASNIICHTLTPIEYSETSLDSVAYIYNVEGWEELLSAFKDI</sequence>
<gene>
    <name evidence="1" type="ORF">SCALOS_LOCUS1648</name>
</gene>
<dbReference type="EMBL" id="CAJVPM010001195">
    <property type="protein sequence ID" value="CAG8461782.1"/>
    <property type="molecule type" value="Genomic_DNA"/>
</dbReference>
<dbReference type="Proteomes" id="UP000789860">
    <property type="component" value="Unassembled WGS sequence"/>
</dbReference>
<keyword evidence="2" id="KW-1185">Reference proteome</keyword>
<protein>
    <submittedName>
        <fullName evidence="1">8498_t:CDS:1</fullName>
    </submittedName>
</protein>
<accession>A0ACA9KAA9</accession>
<evidence type="ECO:0000313" key="1">
    <source>
        <dbReference type="EMBL" id="CAG8461782.1"/>
    </source>
</evidence>
<evidence type="ECO:0000313" key="2">
    <source>
        <dbReference type="Proteomes" id="UP000789860"/>
    </source>
</evidence>
<comment type="caution">
    <text evidence="1">The sequence shown here is derived from an EMBL/GenBank/DDBJ whole genome shotgun (WGS) entry which is preliminary data.</text>
</comment>